<dbReference type="AlphaFoldDB" id="A0A1T4LLR5"/>
<dbReference type="InterPro" id="IPR043737">
    <property type="entry name" value="DUF5682"/>
</dbReference>
<keyword evidence="2" id="KW-1185">Reference proteome</keyword>
<dbReference type="Proteomes" id="UP000190102">
    <property type="component" value="Unassembled WGS sequence"/>
</dbReference>
<dbReference type="STRING" id="115783.SAMN02745119_00953"/>
<accession>A0A1T4LLR5</accession>
<reference evidence="2" key="1">
    <citation type="submission" date="2017-02" db="EMBL/GenBank/DDBJ databases">
        <authorList>
            <person name="Varghese N."/>
            <person name="Submissions S."/>
        </authorList>
    </citation>
    <scope>NUCLEOTIDE SEQUENCE [LARGE SCALE GENOMIC DNA]</scope>
    <source>
        <strain evidence="2">ATCC BAA-34</strain>
    </source>
</reference>
<evidence type="ECO:0000313" key="2">
    <source>
        <dbReference type="Proteomes" id="UP000190102"/>
    </source>
</evidence>
<dbReference type="Pfam" id="PF18934">
    <property type="entry name" value="DUF5682"/>
    <property type="match status" value="1"/>
</dbReference>
<dbReference type="OrthoDB" id="9768066at2"/>
<dbReference type="RefSeq" id="WP_078789233.1">
    <property type="nucleotide sequence ID" value="NZ_FUWR01000003.1"/>
</dbReference>
<evidence type="ECO:0000313" key="1">
    <source>
        <dbReference type="EMBL" id="SJZ55673.1"/>
    </source>
</evidence>
<protein>
    <submittedName>
        <fullName evidence="1">Uncharacterized protein</fullName>
    </submittedName>
</protein>
<organism evidence="1 2">
    <name type="scientific">Trichlorobacter thiogenes</name>
    <dbReference type="NCBI Taxonomy" id="115783"/>
    <lineage>
        <taxon>Bacteria</taxon>
        <taxon>Pseudomonadati</taxon>
        <taxon>Thermodesulfobacteriota</taxon>
        <taxon>Desulfuromonadia</taxon>
        <taxon>Geobacterales</taxon>
        <taxon>Geobacteraceae</taxon>
        <taxon>Trichlorobacter</taxon>
    </lineage>
</organism>
<proteinExistence type="predicted"/>
<dbReference type="EMBL" id="FUWR01000003">
    <property type="protein sequence ID" value="SJZ55673.1"/>
    <property type="molecule type" value="Genomic_DNA"/>
</dbReference>
<gene>
    <name evidence="1" type="ORF">SAMN02745119_00953</name>
</gene>
<sequence>MKPHILGVRHHSPACAQRVVWRINQLQPAFVLIEGPADFNDKLDQLYLQHQLPIAVYSYLSSSKQHHGSWSPFAEHSPEWQALVHGRRVGAVVRFIDLPAWHDAFESLENRYADAVDAEAEESLRSYDAALEKRLAVEGHDALWDHLFEDLFSSADDQLGMELLDSALDTYFNNLRSTAAGSLGNQAREKTMASWIAWAIAQKRGEVVVVCGGYHAAALERLWPQMPTGLPDTPLPEVDNVGGELRYGSFLVPYTFKRLDSFTGYASGMPSPAYYQWLWEGGAEHAGHELLRQIIERLRSRKLTASTADMIFLHSRASGLSRLRGHRQILRIDWLDAIAGALVKDALSVALPWSYRGRLQPGTDPVLVESMDVIAGNLIGKLAPETPQPPLVHSVAAELEKAAIPHIGTLKLDLFSDAGRAKSRLLHKLSILAIPGFTRSKGPAEAMDGESTEIWQITQPITRAAALIEAGAWGATVETAATACLESLLREAENDIGKLASILNRAAFAGLRQISSGCIAQLANAVTATTRFEPLGGALSTLYNLFCHGRMLEMDGAPMLAAVVEAAFDRALWLFELPGAIAVAEQEAHIHAVKGISQICLDLWGERNADPDSTFLSGILPERAKAVFKRKSTACNSAPVSRGASVGVLLALSVQDEAEQELLAEQALELVLSLQPQEMGDGLAGMIALGREQLAHNHHFLTGLNQAVTELDDHDFVVALPAMRGAFTWLPPQERGALAEAVLLLHNASHLSARQLTAPLLENDPIAQANAGLAEKEVIRLLAAWGIVVDDNRGTA</sequence>
<name>A0A1T4LLR5_9BACT</name>